<dbReference type="EMBL" id="PDNB01000106">
    <property type="protein sequence ID" value="PGH07765.1"/>
    <property type="molecule type" value="Genomic_DNA"/>
</dbReference>
<protein>
    <recommendedName>
        <fullName evidence="2">HNH nuclease domain-containing protein</fullName>
    </recommendedName>
</protein>
<gene>
    <name evidence="3" type="ORF">AJ79_06153</name>
</gene>
<reference evidence="3 4" key="1">
    <citation type="submission" date="2017-10" db="EMBL/GenBank/DDBJ databases">
        <title>Comparative genomics in systemic dimorphic fungi from Ajellomycetaceae.</title>
        <authorList>
            <person name="Munoz J.F."/>
            <person name="Mcewen J.G."/>
            <person name="Clay O.K."/>
            <person name="Cuomo C.A."/>
        </authorList>
    </citation>
    <scope>NUCLEOTIDE SEQUENCE [LARGE SCALE GENOMIC DNA]</scope>
    <source>
        <strain evidence="3 4">UAMH5409</strain>
    </source>
</reference>
<evidence type="ECO:0000259" key="2">
    <source>
        <dbReference type="Pfam" id="PF13391"/>
    </source>
</evidence>
<dbReference type="OrthoDB" id="5416097at2759"/>
<feature type="compositionally biased region" description="Low complexity" evidence="1">
    <location>
        <begin position="116"/>
        <end position="136"/>
    </location>
</feature>
<sequence>MDLGRIAPQGAENPPTNIIDPSNGPDAEFMDPLRQTLIDCYCNVLGYGNGPLQVSSEHWALFWLSDTENLESLVAEARVSTITRVTMKGWLGNGDQVRNAIIKPWNQTRRCSSTCTTISPIQSPANSPSSRASSSRSRQERNLCSERDKDRCVFTHAGQIVHIAHICPFSISSLLDNGSNFWALLGIFWREERIDRWKRAIFTRKCTEVCQNLVSLSPSAHAYWDANLFALKPLKVSSDKKSLTVQLFWLHPHSRMKLMPLEMRPFLPSQLEGSVNNVKLFNCVTHEIIQSGHRITICTDDPDKRPLPSYDLLEMQWYLHRVSALAGASEVFGFHENADEDDDGVVYSD</sequence>
<organism evidence="3 4">
    <name type="scientific">Helicocarpus griseus UAMH5409</name>
    <dbReference type="NCBI Taxonomy" id="1447875"/>
    <lineage>
        <taxon>Eukaryota</taxon>
        <taxon>Fungi</taxon>
        <taxon>Dikarya</taxon>
        <taxon>Ascomycota</taxon>
        <taxon>Pezizomycotina</taxon>
        <taxon>Eurotiomycetes</taxon>
        <taxon>Eurotiomycetidae</taxon>
        <taxon>Onygenales</taxon>
        <taxon>Ajellomycetaceae</taxon>
        <taxon>Helicocarpus</taxon>
    </lineage>
</organism>
<accession>A0A2B7XFM1</accession>
<evidence type="ECO:0000313" key="4">
    <source>
        <dbReference type="Proteomes" id="UP000223968"/>
    </source>
</evidence>
<feature type="region of interest" description="Disordered" evidence="1">
    <location>
        <begin position="116"/>
        <end position="142"/>
    </location>
</feature>
<feature type="domain" description="HNH nuclease" evidence="2">
    <location>
        <begin position="152"/>
        <end position="231"/>
    </location>
</feature>
<feature type="region of interest" description="Disordered" evidence="1">
    <location>
        <begin position="1"/>
        <end position="25"/>
    </location>
</feature>
<dbReference type="AlphaFoldDB" id="A0A2B7XFM1"/>
<proteinExistence type="predicted"/>
<name>A0A2B7XFM1_9EURO</name>
<keyword evidence="4" id="KW-1185">Reference proteome</keyword>
<evidence type="ECO:0000313" key="3">
    <source>
        <dbReference type="EMBL" id="PGH07765.1"/>
    </source>
</evidence>
<evidence type="ECO:0000256" key="1">
    <source>
        <dbReference type="SAM" id="MobiDB-lite"/>
    </source>
</evidence>
<comment type="caution">
    <text evidence="3">The sequence shown here is derived from an EMBL/GenBank/DDBJ whole genome shotgun (WGS) entry which is preliminary data.</text>
</comment>
<dbReference type="Proteomes" id="UP000223968">
    <property type="component" value="Unassembled WGS sequence"/>
</dbReference>
<dbReference type="InterPro" id="IPR003615">
    <property type="entry name" value="HNH_nuc"/>
</dbReference>
<dbReference type="Pfam" id="PF13391">
    <property type="entry name" value="HNH_2"/>
    <property type="match status" value="1"/>
</dbReference>